<dbReference type="GO" id="GO:0070633">
    <property type="term" value="P:transepithelial transport"/>
    <property type="evidence" value="ECO:0007669"/>
    <property type="project" value="Ensembl"/>
</dbReference>
<dbReference type="Pfam" id="PF02825">
    <property type="entry name" value="WWE"/>
    <property type="match status" value="1"/>
</dbReference>
<dbReference type="InterPro" id="IPR051712">
    <property type="entry name" value="ARTD-AVP"/>
</dbReference>
<dbReference type="Gene3D" id="3.90.228.10">
    <property type="match status" value="1"/>
</dbReference>
<comment type="subcellular location">
    <subcellularLocation>
        <location evidence="1">Nucleus</location>
    </subcellularLocation>
</comment>
<dbReference type="InterPro" id="IPR037197">
    <property type="entry name" value="WWE_dom_sf"/>
</dbReference>
<reference evidence="8" key="1">
    <citation type="submission" date="2025-08" db="UniProtKB">
        <authorList>
            <consortium name="Ensembl"/>
        </authorList>
    </citation>
    <scope>IDENTIFICATION</scope>
</reference>
<dbReference type="GO" id="GO:0005634">
    <property type="term" value="C:nucleus"/>
    <property type="evidence" value="ECO:0007669"/>
    <property type="project" value="UniProtKB-SubCell"/>
</dbReference>
<keyword evidence="9" id="KW-1185">Reference proteome</keyword>
<keyword evidence="4" id="KW-0862">Zinc</keyword>
<feature type="domain" description="PARP catalytic" evidence="7">
    <location>
        <begin position="457"/>
        <end position="670"/>
    </location>
</feature>
<name>A0A8D0GK09_SPHPU</name>
<dbReference type="Proteomes" id="UP000694392">
    <property type="component" value="Unplaced"/>
</dbReference>
<evidence type="ECO:0000313" key="9">
    <source>
        <dbReference type="Proteomes" id="UP000694392"/>
    </source>
</evidence>
<dbReference type="InterPro" id="IPR004170">
    <property type="entry name" value="WWE_dom"/>
</dbReference>
<evidence type="ECO:0000313" key="8">
    <source>
        <dbReference type="Ensembl" id="ENSSPUP00000009574.1"/>
    </source>
</evidence>
<protein>
    <submittedName>
        <fullName evidence="8">Poly(ADP-ribose) polymerase family member 12</fullName>
    </submittedName>
</protein>
<dbReference type="GO" id="GO:0070213">
    <property type="term" value="P:protein auto-ADP-ribosylation"/>
    <property type="evidence" value="ECO:0007669"/>
    <property type="project" value="Ensembl"/>
</dbReference>
<dbReference type="SUPFAM" id="SSF117839">
    <property type="entry name" value="WWE domain"/>
    <property type="match status" value="1"/>
</dbReference>
<proteinExistence type="inferred from homology"/>
<feature type="domain" description="WWE" evidence="6">
    <location>
        <begin position="357"/>
        <end position="444"/>
    </location>
</feature>
<dbReference type="Ensembl" id="ENSSPUT00000010215.1">
    <property type="protein sequence ID" value="ENSSPUP00000009574.1"/>
    <property type="gene ID" value="ENSSPUG00000007335.1"/>
</dbReference>
<dbReference type="GO" id="GO:0008270">
    <property type="term" value="F:zinc ion binding"/>
    <property type="evidence" value="ECO:0007669"/>
    <property type="project" value="UniProtKB-KW"/>
</dbReference>
<dbReference type="GO" id="GO:0005802">
    <property type="term" value="C:trans-Golgi network"/>
    <property type="evidence" value="ECO:0007669"/>
    <property type="project" value="Ensembl"/>
</dbReference>
<feature type="domain" description="C3H1-type" evidence="5">
    <location>
        <begin position="176"/>
        <end position="198"/>
    </location>
</feature>
<dbReference type="CDD" id="cd01439">
    <property type="entry name" value="TCCD_inducible_PARP_like"/>
    <property type="match status" value="1"/>
</dbReference>
<keyword evidence="2" id="KW-0539">Nucleus</keyword>
<evidence type="ECO:0000256" key="3">
    <source>
        <dbReference type="ARBA" id="ARBA00024347"/>
    </source>
</evidence>
<dbReference type="GeneTree" id="ENSGT00940000154649"/>
<dbReference type="Pfam" id="PF23466">
    <property type="entry name" value="WWE_4"/>
    <property type="match status" value="1"/>
</dbReference>
<dbReference type="GO" id="GO:0044331">
    <property type="term" value="P:cell-cell adhesion mediated by cadherin"/>
    <property type="evidence" value="ECO:0007669"/>
    <property type="project" value="Ensembl"/>
</dbReference>
<organism evidence="8 9">
    <name type="scientific">Sphenodon punctatus</name>
    <name type="common">Tuatara</name>
    <name type="synonym">Hatteria punctata</name>
    <dbReference type="NCBI Taxonomy" id="8508"/>
    <lineage>
        <taxon>Eukaryota</taxon>
        <taxon>Metazoa</taxon>
        <taxon>Chordata</taxon>
        <taxon>Craniata</taxon>
        <taxon>Vertebrata</taxon>
        <taxon>Euteleostomi</taxon>
        <taxon>Lepidosauria</taxon>
        <taxon>Sphenodontia</taxon>
        <taxon>Sphenodontidae</taxon>
        <taxon>Sphenodon</taxon>
    </lineage>
</organism>
<dbReference type="Gene3D" id="4.10.1000.10">
    <property type="entry name" value="Zinc finger, CCCH-type"/>
    <property type="match status" value="1"/>
</dbReference>
<keyword evidence="4" id="KW-0479">Metal-binding</keyword>
<sequence length="678" mass="77363">MASPSLSSQLLQILCSAGGCLEQGELSRRCRALSGREFPVLVLQDPDKFTVVTRTDPSAAEGGPPGREQRVVVATSAARLCRDHGGQGAGCGGQCGQFHLCRYFLKQCKFIHNFWSEHNLCIVKRHGLENLNNDELRQLLLQNDSSLLPEICMHYNKGDGPYGSCTFKKICVKLHICQYYLQGECKYGSSCRRSHDINRECYEKLEKWGMSQTLISKLPSIYRNMYDIKNEPTNPPLAPPPPPPATCSVAAHCSQSKIHANTNEESEQICLYHIRKSCTFQAKCIRVHFDLPYRWQIADGTAWKDLKDMEKIEKAYCDPNIRHTCINAGDSLELQRISFRTMTCDLARVRRLSTASSVTKPPHFILTTVWLWYWKDEYGVWNEYGKQVGGHANATVCSDDLEKAFLSDGSSTLQFKAGKHEYELDFKAMKQKNLRYQTERKVCRRPKFVSSDDVKKRRIRSSPDLLLYLLEQMIKLLCSSDEYTKVQTDFQRTMPKTVIVKIERIQNLALWEVYQWQKEQMQKANKGEDVDERHLYHGTNKEHIDAICEQNFDWRICGLHGTAYGKGSYFARDASYSDNYSKSNSSIKTMFLARVLVGEFTTGSSSYLRPPAKDDKKGFYDSCVNSVSHPSIFVIFEKHQIYPEYLIEYGNQTTAAPALSTAATIASSSAIRRYFQKN</sequence>
<dbReference type="PANTHER" id="PTHR45740">
    <property type="entry name" value="POLY [ADP-RIBOSE] POLYMERASE"/>
    <property type="match status" value="1"/>
</dbReference>
<dbReference type="GO" id="GO:1990404">
    <property type="term" value="F:NAD+-protein mono-ADP-ribosyltransferase activity"/>
    <property type="evidence" value="ECO:0007669"/>
    <property type="project" value="Ensembl"/>
</dbReference>
<evidence type="ECO:0000259" key="6">
    <source>
        <dbReference type="PROSITE" id="PS50918"/>
    </source>
</evidence>
<accession>A0A8D0GK09</accession>
<feature type="zinc finger region" description="C3H1-type" evidence="4">
    <location>
        <begin position="176"/>
        <end position="198"/>
    </location>
</feature>
<dbReference type="Pfam" id="PF00642">
    <property type="entry name" value="zf-CCCH"/>
    <property type="match status" value="1"/>
</dbReference>
<gene>
    <name evidence="8" type="primary">PARP12</name>
</gene>
<dbReference type="PANTHER" id="PTHR45740:SF6">
    <property type="entry name" value="PROTEIN MONO-ADP-RIBOSYLTRANSFERASE PARP12"/>
    <property type="match status" value="1"/>
</dbReference>
<evidence type="ECO:0000259" key="7">
    <source>
        <dbReference type="PROSITE" id="PS51059"/>
    </source>
</evidence>
<dbReference type="SUPFAM" id="SSF56399">
    <property type="entry name" value="ADP-ribosylation"/>
    <property type="match status" value="1"/>
</dbReference>
<dbReference type="InterPro" id="IPR000571">
    <property type="entry name" value="Znf_CCCH"/>
</dbReference>
<dbReference type="AlphaFoldDB" id="A0A8D0GK09"/>
<keyword evidence="4" id="KW-0863">Zinc-finger</keyword>
<comment type="similarity">
    <text evidence="3">Belongs to the ARTD/PARP family.</text>
</comment>
<evidence type="ECO:0000256" key="1">
    <source>
        <dbReference type="ARBA" id="ARBA00004123"/>
    </source>
</evidence>
<evidence type="ECO:0000256" key="2">
    <source>
        <dbReference type="ARBA" id="ARBA00023242"/>
    </source>
</evidence>
<dbReference type="PROSITE" id="PS51059">
    <property type="entry name" value="PARP_CATALYTIC"/>
    <property type="match status" value="1"/>
</dbReference>
<dbReference type="Pfam" id="PF00644">
    <property type="entry name" value="PARP"/>
    <property type="match status" value="1"/>
</dbReference>
<dbReference type="Gene3D" id="3.30.720.50">
    <property type="match status" value="1"/>
</dbReference>
<dbReference type="SMART" id="SM00356">
    <property type="entry name" value="ZnF_C3H1"/>
    <property type="match status" value="2"/>
</dbReference>
<dbReference type="PROSITE" id="PS50918">
    <property type="entry name" value="WWE"/>
    <property type="match status" value="1"/>
</dbReference>
<dbReference type="GO" id="GO:0003950">
    <property type="term" value="F:NAD+ poly-ADP-ribosyltransferase activity"/>
    <property type="evidence" value="ECO:0007669"/>
    <property type="project" value="InterPro"/>
</dbReference>
<dbReference type="PROSITE" id="PS50103">
    <property type="entry name" value="ZF_C3H1"/>
    <property type="match status" value="1"/>
</dbReference>
<dbReference type="InterPro" id="IPR012317">
    <property type="entry name" value="Poly(ADP-ribose)pol_cat_dom"/>
</dbReference>
<evidence type="ECO:0000259" key="5">
    <source>
        <dbReference type="PROSITE" id="PS50103"/>
    </source>
</evidence>
<reference evidence="8" key="2">
    <citation type="submission" date="2025-09" db="UniProtKB">
        <authorList>
            <consortium name="Ensembl"/>
        </authorList>
    </citation>
    <scope>IDENTIFICATION</scope>
</reference>
<evidence type="ECO:0000256" key="4">
    <source>
        <dbReference type="PROSITE-ProRule" id="PRU00723"/>
    </source>
</evidence>